<dbReference type="AlphaFoldDB" id="A0A8J6HVQ8"/>
<organism evidence="3 4">
    <name type="scientific">Tenebrio molitor</name>
    <name type="common">Yellow mealworm beetle</name>
    <dbReference type="NCBI Taxonomy" id="7067"/>
    <lineage>
        <taxon>Eukaryota</taxon>
        <taxon>Metazoa</taxon>
        <taxon>Ecdysozoa</taxon>
        <taxon>Arthropoda</taxon>
        <taxon>Hexapoda</taxon>
        <taxon>Insecta</taxon>
        <taxon>Pterygota</taxon>
        <taxon>Neoptera</taxon>
        <taxon>Endopterygota</taxon>
        <taxon>Coleoptera</taxon>
        <taxon>Polyphaga</taxon>
        <taxon>Cucujiformia</taxon>
        <taxon>Tenebrionidae</taxon>
        <taxon>Tenebrio</taxon>
    </lineage>
</organism>
<keyword evidence="4" id="KW-1185">Reference proteome</keyword>
<dbReference type="Proteomes" id="UP000719412">
    <property type="component" value="Unassembled WGS sequence"/>
</dbReference>
<accession>A0A8J6HVQ8</accession>
<evidence type="ECO:0000313" key="3">
    <source>
        <dbReference type="EMBL" id="KAH0821477.1"/>
    </source>
</evidence>
<evidence type="ECO:0000256" key="1">
    <source>
        <dbReference type="SAM" id="MobiDB-lite"/>
    </source>
</evidence>
<feature type="chain" id="PRO_5035220861" evidence="2">
    <location>
        <begin position="18"/>
        <end position="144"/>
    </location>
</feature>
<feature type="compositionally biased region" description="Basic and acidic residues" evidence="1">
    <location>
        <begin position="107"/>
        <end position="119"/>
    </location>
</feature>
<feature type="signal peptide" evidence="2">
    <location>
        <begin position="1"/>
        <end position="17"/>
    </location>
</feature>
<proteinExistence type="predicted"/>
<reference evidence="3" key="1">
    <citation type="journal article" date="2020" name="J Insects Food Feed">
        <title>The yellow mealworm (Tenebrio molitor) genome: a resource for the emerging insects as food and feed industry.</title>
        <authorList>
            <person name="Eriksson T."/>
            <person name="Andere A."/>
            <person name="Kelstrup H."/>
            <person name="Emery V."/>
            <person name="Picard C."/>
        </authorList>
    </citation>
    <scope>NUCLEOTIDE SEQUENCE</scope>
    <source>
        <strain evidence="3">Stoneville</strain>
        <tissue evidence="3">Whole head</tissue>
    </source>
</reference>
<reference evidence="3" key="2">
    <citation type="submission" date="2021-08" db="EMBL/GenBank/DDBJ databases">
        <authorList>
            <person name="Eriksson T."/>
        </authorList>
    </citation>
    <scope>NUCLEOTIDE SEQUENCE</scope>
    <source>
        <strain evidence="3">Stoneville</strain>
        <tissue evidence="3">Whole head</tissue>
    </source>
</reference>
<keyword evidence="2" id="KW-0732">Signal</keyword>
<evidence type="ECO:0000256" key="2">
    <source>
        <dbReference type="SAM" id="SignalP"/>
    </source>
</evidence>
<dbReference type="EMBL" id="JABDTM020007649">
    <property type="protein sequence ID" value="KAH0821477.1"/>
    <property type="molecule type" value="Genomic_DNA"/>
</dbReference>
<name>A0A8J6HVQ8_TENMO</name>
<gene>
    <name evidence="3" type="ORF">GEV33_001314</name>
</gene>
<comment type="caution">
    <text evidence="3">The sequence shown here is derived from an EMBL/GenBank/DDBJ whole genome shotgun (WGS) entry which is preliminary data.</text>
</comment>
<evidence type="ECO:0000313" key="4">
    <source>
        <dbReference type="Proteomes" id="UP000719412"/>
    </source>
</evidence>
<feature type="region of interest" description="Disordered" evidence="1">
    <location>
        <begin position="88"/>
        <end position="126"/>
    </location>
</feature>
<protein>
    <submittedName>
        <fullName evidence="3">Uncharacterized protein</fullName>
    </submittedName>
</protein>
<sequence>MHSSIIILVLGVIFVTGEHNPNHHSVIPRYIQNNVKNAIKSSDKDNYKEVNKEWKFRSRGDFLKENEITFRDDEDEYIKIHFLENPTFHTGKGEFSGSGSGSGSTFKGDEERPNYDDYRLQGSGSHGFDDKEVAEVYIVKHKEA</sequence>